<evidence type="ECO:0000256" key="8">
    <source>
        <dbReference type="SAM" id="Phobius"/>
    </source>
</evidence>
<dbReference type="InterPro" id="IPR003004">
    <property type="entry name" value="GspF/PilC"/>
</dbReference>
<dbReference type="Proteomes" id="UP000317369">
    <property type="component" value="Chromosome"/>
</dbReference>
<dbReference type="FunFam" id="1.20.81.30:FF:000001">
    <property type="entry name" value="Type II secretion system protein F"/>
    <property type="match status" value="1"/>
</dbReference>
<dbReference type="EMBL" id="CP036425">
    <property type="protein sequence ID" value="QDU34947.1"/>
    <property type="molecule type" value="Genomic_DNA"/>
</dbReference>
<keyword evidence="4" id="KW-0997">Cell inner membrane</keyword>
<proteinExistence type="inferred from homology"/>
<dbReference type="PRINTS" id="PR00812">
    <property type="entry name" value="BCTERIALGSPF"/>
</dbReference>
<gene>
    <name evidence="10" type="primary">epsF_3</name>
    <name evidence="10" type="ORF">KS4_30240</name>
</gene>
<keyword evidence="6 8" id="KW-1133">Transmembrane helix</keyword>
<dbReference type="PANTHER" id="PTHR30012">
    <property type="entry name" value="GENERAL SECRETION PATHWAY PROTEIN"/>
    <property type="match status" value="1"/>
</dbReference>
<keyword evidence="11" id="KW-1185">Reference proteome</keyword>
<dbReference type="Gene3D" id="1.20.81.30">
    <property type="entry name" value="Type II secretion system (T2SS), domain F"/>
    <property type="match status" value="2"/>
</dbReference>
<feature type="domain" description="Type II secretion system protein GspF" evidence="9">
    <location>
        <begin position="278"/>
        <end position="399"/>
    </location>
</feature>
<evidence type="ECO:0000313" key="11">
    <source>
        <dbReference type="Proteomes" id="UP000317369"/>
    </source>
</evidence>
<evidence type="ECO:0000256" key="7">
    <source>
        <dbReference type="ARBA" id="ARBA00023136"/>
    </source>
</evidence>
<feature type="transmembrane region" description="Helical" evidence="8">
    <location>
        <begin position="380"/>
        <end position="401"/>
    </location>
</feature>
<dbReference type="GO" id="GO:0015628">
    <property type="term" value="P:protein secretion by the type II secretion system"/>
    <property type="evidence" value="ECO:0007669"/>
    <property type="project" value="TreeGrafter"/>
</dbReference>
<evidence type="ECO:0000256" key="4">
    <source>
        <dbReference type="ARBA" id="ARBA00022519"/>
    </source>
</evidence>
<dbReference type="KEGG" id="pcor:KS4_30240"/>
<feature type="domain" description="Type II secretion system protein GspF" evidence="9">
    <location>
        <begin position="74"/>
        <end position="197"/>
    </location>
</feature>
<reference evidence="10 11" key="1">
    <citation type="submission" date="2019-02" db="EMBL/GenBank/DDBJ databases">
        <title>Deep-cultivation of Planctomycetes and their phenomic and genomic characterization uncovers novel biology.</title>
        <authorList>
            <person name="Wiegand S."/>
            <person name="Jogler M."/>
            <person name="Boedeker C."/>
            <person name="Pinto D."/>
            <person name="Vollmers J."/>
            <person name="Rivas-Marin E."/>
            <person name="Kohn T."/>
            <person name="Peeters S.H."/>
            <person name="Heuer A."/>
            <person name="Rast P."/>
            <person name="Oberbeckmann S."/>
            <person name="Bunk B."/>
            <person name="Jeske O."/>
            <person name="Meyerdierks A."/>
            <person name="Storesund J.E."/>
            <person name="Kallscheuer N."/>
            <person name="Luecker S."/>
            <person name="Lage O.M."/>
            <person name="Pohl T."/>
            <person name="Merkel B.J."/>
            <person name="Hornburger P."/>
            <person name="Mueller R.-W."/>
            <person name="Bruemmer F."/>
            <person name="Labrenz M."/>
            <person name="Spormann A.M."/>
            <person name="Op den Camp H."/>
            <person name="Overmann J."/>
            <person name="Amann R."/>
            <person name="Jetten M.S.M."/>
            <person name="Mascher T."/>
            <person name="Medema M.H."/>
            <person name="Devos D.P."/>
            <person name="Kaster A.-K."/>
            <person name="Ovreas L."/>
            <person name="Rohde M."/>
            <person name="Galperin M.Y."/>
            <person name="Jogler C."/>
        </authorList>
    </citation>
    <scope>NUCLEOTIDE SEQUENCE [LARGE SCALE GENOMIC DNA]</scope>
    <source>
        <strain evidence="10 11">KS4</strain>
    </source>
</reference>
<evidence type="ECO:0000256" key="3">
    <source>
        <dbReference type="ARBA" id="ARBA00022475"/>
    </source>
</evidence>
<name>A0A517YXK0_9BACT</name>
<evidence type="ECO:0000256" key="6">
    <source>
        <dbReference type="ARBA" id="ARBA00022989"/>
    </source>
</evidence>
<dbReference type="GO" id="GO:0005886">
    <property type="term" value="C:plasma membrane"/>
    <property type="evidence" value="ECO:0007669"/>
    <property type="project" value="UniProtKB-SubCell"/>
</dbReference>
<feature type="transmembrane region" description="Helical" evidence="8">
    <location>
        <begin position="170"/>
        <end position="196"/>
    </location>
</feature>
<evidence type="ECO:0000256" key="1">
    <source>
        <dbReference type="ARBA" id="ARBA00004429"/>
    </source>
</evidence>
<sequence length="408" mass="45402">MPTYKYQMRTSAGEKSNGFLKSENALAAAKQLRSQGNVVLQLTPVSERSTASLGQKLSALNYQSGPTQRDVLNFTTQLAVMIRAGISIRAALDGIADQVENQKFKTILLEIKQDVESGKQFSEALAKHPKLFNPLYINMVRASEMSGSFSKMLERIAAYLQQQIETRAMVIGAMIYPVVIGGLAIAVTIFLLTFVLPRFATVFEGKEAAMPWPTIFLMNLSEFMVEWWWAVGVGMMGVLIAAFFFVKTDPGGWWWDTMKLRIPIFKKMFRALYISRSLQTMGELVNAGVPMLDTLAITGEISGNRHFHKLWNAVHNSVKQGKKIAQPLQRNPYLPKSVVQMVSAGEESGKLGEVLDEISSYYARQLKEVIKTVTSMIEPIMIIVMGSVVGFIAMAIILPIFKLSTLVK</sequence>
<evidence type="ECO:0000313" key="10">
    <source>
        <dbReference type="EMBL" id="QDU34947.1"/>
    </source>
</evidence>
<dbReference type="Pfam" id="PF00482">
    <property type="entry name" value="T2SSF"/>
    <property type="match status" value="2"/>
</dbReference>
<dbReference type="PANTHER" id="PTHR30012:SF0">
    <property type="entry name" value="TYPE II SECRETION SYSTEM PROTEIN F-RELATED"/>
    <property type="match status" value="1"/>
</dbReference>
<protein>
    <submittedName>
        <fullName evidence="10">Type II secretion system protein F</fullName>
    </submittedName>
</protein>
<dbReference type="OrthoDB" id="9805682at2"/>
<keyword evidence="5 8" id="KW-0812">Transmembrane</keyword>
<comment type="similarity">
    <text evidence="2">Belongs to the GSP F family.</text>
</comment>
<dbReference type="InterPro" id="IPR042094">
    <property type="entry name" value="T2SS_GspF_sf"/>
</dbReference>
<feature type="transmembrane region" description="Helical" evidence="8">
    <location>
        <begin position="227"/>
        <end position="246"/>
    </location>
</feature>
<organism evidence="10 11">
    <name type="scientific">Poriferisphaera corsica</name>
    <dbReference type="NCBI Taxonomy" id="2528020"/>
    <lineage>
        <taxon>Bacteria</taxon>
        <taxon>Pseudomonadati</taxon>
        <taxon>Planctomycetota</taxon>
        <taxon>Phycisphaerae</taxon>
        <taxon>Phycisphaerales</taxon>
        <taxon>Phycisphaeraceae</taxon>
        <taxon>Poriferisphaera</taxon>
    </lineage>
</organism>
<dbReference type="InterPro" id="IPR018076">
    <property type="entry name" value="T2SS_GspF_dom"/>
</dbReference>
<evidence type="ECO:0000259" key="9">
    <source>
        <dbReference type="Pfam" id="PF00482"/>
    </source>
</evidence>
<comment type="subcellular location">
    <subcellularLocation>
        <location evidence="1">Cell inner membrane</location>
        <topology evidence="1">Multi-pass membrane protein</topology>
    </subcellularLocation>
</comment>
<evidence type="ECO:0000256" key="5">
    <source>
        <dbReference type="ARBA" id="ARBA00022692"/>
    </source>
</evidence>
<keyword evidence="3" id="KW-1003">Cell membrane</keyword>
<dbReference type="AlphaFoldDB" id="A0A517YXK0"/>
<accession>A0A517YXK0</accession>
<evidence type="ECO:0000256" key="2">
    <source>
        <dbReference type="ARBA" id="ARBA00005745"/>
    </source>
</evidence>
<dbReference type="RefSeq" id="WP_145079525.1">
    <property type="nucleotide sequence ID" value="NZ_CP036425.1"/>
</dbReference>
<keyword evidence="7 8" id="KW-0472">Membrane</keyword>